<dbReference type="Proteomes" id="UP000463700">
    <property type="component" value="Unassembled WGS sequence"/>
</dbReference>
<feature type="domain" description="Lysozyme inhibitor LprI-like N-terminal" evidence="2">
    <location>
        <begin position="40"/>
        <end position="130"/>
    </location>
</feature>
<evidence type="ECO:0000259" key="2">
    <source>
        <dbReference type="Pfam" id="PF07007"/>
    </source>
</evidence>
<accession>A0A6N6VZQ3</accession>
<dbReference type="EMBL" id="VOSW01000181">
    <property type="protein sequence ID" value="KAE8753676.1"/>
    <property type="molecule type" value="Genomic_DNA"/>
</dbReference>
<dbReference type="PANTHER" id="PTHR39176:SF1">
    <property type="entry name" value="PERIPLASMIC PROTEIN"/>
    <property type="match status" value="1"/>
</dbReference>
<dbReference type="AlphaFoldDB" id="A0A6N6VZQ3"/>
<evidence type="ECO:0000313" key="3">
    <source>
        <dbReference type="EMBL" id="KAE8753676.1"/>
    </source>
</evidence>
<feature type="signal peptide" evidence="1">
    <location>
        <begin position="1"/>
        <end position="21"/>
    </location>
</feature>
<reference evidence="3 4" key="1">
    <citation type="journal article" date="2020" name="Int. J. Syst. Evol. Microbiol.">
        <title>Paraburkholderia madseniana sp. nov., a phenolic acid-degrading bacterium isolated from acidic forest soil.</title>
        <authorList>
            <person name="Wilhelm R.C."/>
            <person name="Murphy S.J.L."/>
            <person name="Feriancek N.M."/>
            <person name="Karasz D.C."/>
            <person name="DeRito C.M."/>
            <person name="Newman J.D."/>
            <person name="Buckley D.H."/>
        </authorList>
    </citation>
    <scope>NUCLEOTIDE SEQUENCE [LARGE SCALE GENOMIC DNA]</scope>
    <source>
        <strain evidence="3 4">RP11</strain>
    </source>
</reference>
<dbReference type="RefSeq" id="WP_154567576.1">
    <property type="nucleotide sequence ID" value="NZ_VOSW01000181.1"/>
</dbReference>
<comment type="caution">
    <text evidence="3">The sequence shown here is derived from an EMBL/GenBank/DDBJ whole genome shotgun (WGS) entry which is preliminary data.</text>
</comment>
<protein>
    <submittedName>
        <fullName evidence="3">DUF1311 domain-containing protein</fullName>
    </submittedName>
</protein>
<proteinExistence type="predicted"/>
<dbReference type="Pfam" id="PF07007">
    <property type="entry name" value="LprI"/>
    <property type="match status" value="1"/>
</dbReference>
<sequence>MMTRTASFLILMVLAVPIASAQKKVDPIEAQVEACLGTPAGQTTAGMTDCSHKAYLAYDRRMNDVYQRIMRNADPQSRMLIRNAQRQWLAYRDAQRQAYNGPWRADRGSMASADIEALNVDAIRARIDELNYYAP</sequence>
<keyword evidence="1" id="KW-0732">Signal</keyword>
<evidence type="ECO:0000256" key="1">
    <source>
        <dbReference type="SAM" id="SignalP"/>
    </source>
</evidence>
<gene>
    <name evidence="3" type="ORF">FSO04_43885</name>
</gene>
<dbReference type="Gene3D" id="1.20.1270.180">
    <property type="match status" value="1"/>
</dbReference>
<evidence type="ECO:0000313" key="4">
    <source>
        <dbReference type="Proteomes" id="UP000463700"/>
    </source>
</evidence>
<dbReference type="OrthoDB" id="7340239at2"/>
<name>A0A6N6VZQ3_9BURK</name>
<dbReference type="InterPro" id="IPR009739">
    <property type="entry name" value="LprI-like_N"/>
</dbReference>
<dbReference type="PANTHER" id="PTHR39176">
    <property type="entry name" value="PERIPLASMIC PROTEIN-RELATED"/>
    <property type="match status" value="1"/>
</dbReference>
<feature type="chain" id="PRO_5026997453" evidence="1">
    <location>
        <begin position="22"/>
        <end position="135"/>
    </location>
</feature>
<organism evidence="3 4">
    <name type="scientific">Paraburkholderia madseniana</name>
    <dbReference type="NCBI Taxonomy" id="2599607"/>
    <lineage>
        <taxon>Bacteria</taxon>
        <taxon>Pseudomonadati</taxon>
        <taxon>Pseudomonadota</taxon>
        <taxon>Betaproteobacteria</taxon>
        <taxon>Burkholderiales</taxon>
        <taxon>Burkholderiaceae</taxon>
        <taxon>Paraburkholderia</taxon>
    </lineage>
</organism>